<dbReference type="EMBL" id="JAXCGZ010002157">
    <property type="protein sequence ID" value="KAK7084295.1"/>
    <property type="molecule type" value="Genomic_DNA"/>
</dbReference>
<evidence type="ECO:0000313" key="2">
    <source>
        <dbReference type="EMBL" id="KAK7084295.1"/>
    </source>
</evidence>
<name>A0AAN9AEZ4_HALRR</name>
<protein>
    <submittedName>
        <fullName evidence="2">Uncharacterized protein</fullName>
    </submittedName>
</protein>
<comment type="caution">
    <text evidence="2">The sequence shown here is derived from an EMBL/GenBank/DDBJ whole genome shotgun (WGS) entry which is preliminary data.</text>
</comment>
<organism evidence="2 3">
    <name type="scientific">Halocaridina rubra</name>
    <name type="common">Hawaiian red shrimp</name>
    <dbReference type="NCBI Taxonomy" id="373956"/>
    <lineage>
        <taxon>Eukaryota</taxon>
        <taxon>Metazoa</taxon>
        <taxon>Ecdysozoa</taxon>
        <taxon>Arthropoda</taxon>
        <taxon>Crustacea</taxon>
        <taxon>Multicrustacea</taxon>
        <taxon>Malacostraca</taxon>
        <taxon>Eumalacostraca</taxon>
        <taxon>Eucarida</taxon>
        <taxon>Decapoda</taxon>
        <taxon>Pleocyemata</taxon>
        <taxon>Caridea</taxon>
        <taxon>Atyoidea</taxon>
        <taxon>Atyidae</taxon>
        <taxon>Halocaridina</taxon>
    </lineage>
</organism>
<reference evidence="2 3" key="1">
    <citation type="submission" date="2023-11" db="EMBL/GenBank/DDBJ databases">
        <title>Halocaridina rubra genome assembly.</title>
        <authorList>
            <person name="Smith C."/>
        </authorList>
    </citation>
    <scope>NUCLEOTIDE SEQUENCE [LARGE SCALE GENOMIC DNA]</scope>
    <source>
        <strain evidence="2">EP-1</strain>
        <tissue evidence="2">Whole</tissue>
    </source>
</reference>
<feature type="region of interest" description="Disordered" evidence="1">
    <location>
        <begin position="133"/>
        <end position="152"/>
    </location>
</feature>
<keyword evidence="3" id="KW-1185">Reference proteome</keyword>
<proteinExistence type="predicted"/>
<evidence type="ECO:0000256" key="1">
    <source>
        <dbReference type="SAM" id="MobiDB-lite"/>
    </source>
</evidence>
<accession>A0AAN9AEZ4</accession>
<dbReference type="AlphaFoldDB" id="A0AAN9AEZ4"/>
<sequence>MELYIKTRDEIESQVIAFRLEISSTELPIHTKNISLLVSFTPYTQYRQRKQILSTTTHDSFSLVSKVSTTLGGPSSLEERLPFISGSIHLLPHSTSGRNNRRSISRARGASTIRATREVGQCSASLLIISQNASGPPPITPSKARGPGSYPP</sequence>
<evidence type="ECO:0000313" key="3">
    <source>
        <dbReference type="Proteomes" id="UP001381693"/>
    </source>
</evidence>
<dbReference type="Proteomes" id="UP001381693">
    <property type="component" value="Unassembled WGS sequence"/>
</dbReference>
<gene>
    <name evidence="2" type="ORF">SK128_015506</name>
</gene>